<keyword evidence="1" id="KW-0548">Nucleotidyltransferase</keyword>
<dbReference type="SUPFAM" id="SSF56219">
    <property type="entry name" value="DNase I-like"/>
    <property type="match status" value="1"/>
</dbReference>
<dbReference type="EMBL" id="SMMG02000001">
    <property type="protein sequence ID" value="KAA3487168.1"/>
    <property type="molecule type" value="Genomic_DNA"/>
</dbReference>
<name>A0A5B6X076_9ROSI</name>
<keyword evidence="2" id="KW-1185">Reference proteome</keyword>
<dbReference type="OrthoDB" id="999895at2759"/>
<dbReference type="AlphaFoldDB" id="A0A5B6X076"/>
<dbReference type="PANTHER" id="PTHR33710:SF62">
    <property type="entry name" value="DUF4283 DOMAIN PROTEIN"/>
    <property type="match status" value="1"/>
</dbReference>
<keyword evidence="1" id="KW-0695">RNA-directed DNA polymerase</keyword>
<keyword evidence="1" id="KW-0808">Transferase</keyword>
<dbReference type="InterPro" id="IPR036691">
    <property type="entry name" value="Endo/exonu/phosph_ase_sf"/>
</dbReference>
<accession>A0A5B6X076</accession>
<sequence length="80" mass="9294">MNIQERLDRGVANEDWLSICPEAMTQHLPHSFSDHCPLLITTKKKIMSGLKEVSNSKLGGCWRNLLLRRYDTYETIQMET</sequence>
<dbReference type="GO" id="GO:0003964">
    <property type="term" value="F:RNA-directed DNA polymerase activity"/>
    <property type="evidence" value="ECO:0007669"/>
    <property type="project" value="UniProtKB-KW"/>
</dbReference>
<comment type="caution">
    <text evidence="1">The sequence shown here is derived from an EMBL/GenBank/DDBJ whole genome shotgun (WGS) entry which is preliminary data.</text>
</comment>
<evidence type="ECO:0000313" key="1">
    <source>
        <dbReference type="EMBL" id="KAA3487168.1"/>
    </source>
</evidence>
<gene>
    <name evidence="1" type="ORF">EPI10_031011</name>
</gene>
<organism evidence="1 2">
    <name type="scientific">Gossypium australe</name>
    <dbReference type="NCBI Taxonomy" id="47621"/>
    <lineage>
        <taxon>Eukaryota</taxon>
        <taxon>Viridiplantae</taxon>
        <taxon>Streptophyta</taxon>
        <taxon>Embryophyta</taxon>
        <taxon>Tracheophyta</taxon>
        <taxon>Spermatophyta</taxon>
        <taxon>Magnoliopsida</taxon>
        <taxon>eudicotyledons</taxon>
        <taxon>Gunneridae</taxon>
        <taxon>Pentapetalae</taxon>
        <taxon>rosids</taxon>
        <taxon>malvids</taxon>
        <taxon>Malvales</taxon>
        <taxon>Malvaceae</taxon>
        <taxon>Malvoideae</taxon>
        <taxon>Gossypium</taxon>
    </lineage>
</organism>
<proteinExistence type="predicted"/>
<reference evidence="2" key="1">
    <citation type="journal article" date="2019" name="Plant Biotechnol. J.">
        <title>Genome sequencing of the Australian wild diploid species Gossypium australe highlights disease resistance and delayed gland morphogenesis.</title>
        <authorList>
            <person name="Cai Y."/>
            <person name="Cai X."/>
            <person name="Wang Q."/>
            <person name="Wang P."/>
            <person name="Zhang Y."/>
            <person name="Cai C."/>
            <person name="Xu Y."/>
            <person name="Wang K."/>
            <person name="Zhou Z."/>
            <person name="Wang C."/>
            <person name="Geng S."/>
            <person name="Li B."/>
            <person name="Dong Q."/>
            <person name="Hou Y."/>
            <person name="Wang H."/>
            <person name="Ai P."/>
            <person name="Liu Z."/>
            <person name="Yi F."/>
            <person name="Sun M."/>
            <person name="An G."/>
            <person name="Cheng J."/>
            <person name="Zhang Y."/>
            <person name="Shi Q."/>
            <person name="Xie Y."/>
            <person name="Shi X."/>
            <person name="Chang Y."/>
            <person name="Huang F."/>
            <person name="Chen Y."/>
            <person name="Hong S."/>
            <person name="Mi L."/>
            <person name="Sun Q."/>
            <person name="Zhang L."/>
            <person name="Zhou B."/>
            <person name="Peng R."/>
            <person name="Zhang X."/>
            <person name="Liu F."/>
        </authorList>
    </citation>
    <scope>NUCLEOTIDE SEQUENCE [LARGE SCALE GENOMIC DNA]</scope>
    <source>
        <strain evidence="2">cv. PA1801</strain>
    </source>
</reference>
<dbReference type="PANTHER" id="PTHR33710">
    <property type="entry name" value="BNAC02G09200D PROTEIN"/>
    <property type="match status" value="1"/>
</dbReference>
<dbReference type="Proteomes" id="UP000325315">
    <property type="component" value="Unassembled WGS sequence"/>
</dbReference>
<evidence type="ECO:0000313" key="2">
    <source>
        <dbReference type="Proteomes" id="UP000325315"/>
    </source>
</evidence>
<protein>
    <submittedName>
        <fullName evidence="1">Reverse transcriptase</fullName>
    </submittedName>
</protein>